<comment type="similarity">
    <text evidence="1">Belongs to the globin family.</text>
</comment>
<dbReference type="GO" id="GO:0005344">
    <property type="term" value="F:oxygen carrier activity"/>
    <property type="evidence" value="ECO:0007669"/>
    <property type="project" value="UniProtKB-KW"/>
</dbReference>
<dbReference type="GO" id="GO:0020037">
    <property type="term" value="F:heme binding"/>
    <property type="evidence" value="ECO:0007669"/>
    <property type="project" value="InterPro"/>
</dbReference>
<dbReference type="InterPro" id="IPR012292">
    <property type="entry name" value="Globin/Proto"/>
</dbReference>
<gene>
    <name evidence="3" type="ORF">Tcan_15470</name>
</gene>
<evidence type="ECO:0000313" key="3">
    <source>
        <dbReference type="EMBL" id="KHN77194.1"/>
    </source>
</evidence>
<feature type="domain" description="Globin" evidence="2">
    <location>
        <begin position="118"/>
        <end position="237"/>
    </location>
</feature>
<sequence>MKPKIQVNGEDSIDETFPPAGCSGNAAERRLKFVNSSTKLAIRSLEENTDGSMEVTMKPLKDRARSLSPLKQLRTYSFRSTPSEESFLSDMQQRCIRRSWCSVTQRLSTEKHEFGFFVFLRVFSRAPQLKRAFGAEKYDCIEDIPHDHPVHRYSHIFTKVIDLAVRNVDEVENEIAPAIFRYGQRHYHSKAREQFGEESVRLFCSQVVCAVVDFADMDDDEPLCVEAWVELMRYIGAKLLDGFQFEHLANTKKLAINTNDHVFFIL</sequence>
<evidence type="ECO:0000259" key="2">
    <source>
        <dbReference type="Pfam" id="PF00042"/>
    </source>
</evidence>
<comment type="caution">
    <text evidence="3">The sequence shown here is derived from an EMBL/GenBank/DDBJ whole genome shotgun (WGS) entry which is preliminary data.</text>
</comment>
<organism evidence="3 4">
    <name type="scientific">Toxocara canis</name>
    <name type="common">Canine roundworm</name>
    <dbReference type="NCBI Taxonomy" id="6265"/>
    <lineage>
        <taxon>Eukaryota</taxon>
        <taxon>Metazoa</taxon>
        <taxon>Ecdysozoa</taxon>
        <taxon>Nematoda</taxon>
        <taxon>Chromadorea</taxon>
        <taxon>Rhabditida</taxon>
        <taxon>Spirurina</taxon>
        <taxon>Ascaridomorpha</taxon>
        <taxon>Ascaridoidea</taxon>
        <taxon>Toxocaridae</taxon>
        <taxon>Toxocara</taxon>
    </lineage>
</organism>
<keyword evidence="4" id="KW-1185">Reference proteome</keyword>
<evidence type="ECO:0000256" key="1">
    <source>
        <dbReference type="RuleBase" id="RU000356"/>
    </source>
</evidence>
<proteinExistence type="inferred from homology"/>
<dbReference type="OrthoDB" id="5797731at2759"/>
<dbReference type="GO" id="GO:0019825">
    <property type="term" value="F:oxygen binding"/>
    <property type="evidence" value="ECO:0007669"/>
    <property type="project" value="InterPro"/>
</dbReference>
<name>A0A0B2V6S0_TOXCA</name>
<dbReference type="AlphaFoldDB" id="A0A0B2V6S0"/>
<accession>A0A0B2V6S0</accession>
<protein>
    <recommendedName>
        <fullName evidence="2">Globin domain-containing protein</fullName>
    </recommendedName>
</protein>
<keyword evidence="1" id="KW-0349">Heme</keyword>
<dbReference type="SUPFAM" id="SSF46458">
    <property type="entry name" value="Globin-like"/>
    <property type="match status" value="1"/>
</dbReference>
<dbReference type="OMA" id="AESWIEL"/>
<dbReference type="Gene3D" id="1.10.490.10">
    <property type="entry name" value="Globins"/>
    <property type="match status" value="1"/>
</dbReference>
<keyword evidence="1" id="KW-0408">Iron</keyword>
<dbReference type="InterPro" id="IPR009050">
    <property type="entry name" value="Globin-like_sf"/>
</dbReference>
<keyword evidence="1" id="KW-0479">Metal-binding</keyword>
<dbReference type="STRING" id="6265.A0A0B2V6S0"/>
<dbReference type="InterPro" id="IPR000971">
    <property type="entry name" value="Globin"/>
</dbReference>
<dbReference type="Proteomes" id="UP000031036">
    <property type="component" value="Unassembled WGS sequence"/>
</dbReference>
<dbReference type="Pfam" id="PF00042">
    <property type="entry name" value="Globin"/>
    <property type="match status" value="1"/>
</dbReference>
<evidence type="ECO:0000313" key="4">
    <source>
        <dbReference type="Proteomes" id="UP000031036"/>
    </source>
</evidence>
<keyword evidence="1" id="KW-0561">Oxygen transport</keyword>
<reference evidence="3 4" key="1">
    <citation type="submission" date="2014-11" db="EMBL/GenBank/DDBJ databases">
        <title>Genetic blueprint of the zoonotic pathogen Toxocara canis.</title>
        <authorList>
            <person name="Zhu X.-Q."/>
            <person name="Korhonen P.K."/>
            <person name="Cai H."/>
            <person name="Young N.D."/>
            <person name="Nejsum P."/>
            <person name="von Samson-Himmelstjerna G."/>
            <person name="Boag P.R."/>
            <person name="Tan P."/>
            <person name="Li Q."/>
            <person name="Min J."/>
            <person name="Yang Y."/>
            <person name="Wang X."/>
            <person name="Fang X."/>
            <person name="Hall R.S."/>
            <person name="Hofmann A."/>
            <person name="Sternberg P.W."/>
            <person name="Jex A.R."/>
            <person name="Gasser R.B."/>
        </authorList>
    </citation>
    <scope>NUCLEOTIDE SEQUENCE [LARGE SCALE GENOMIC DNA]</scope>
    <source>
        <strain evidence="3">PN_DK_2014</strain>
    </source>
</reference>
<dbReference type="EMBL" id="JPKZ01002351">
    <property type="protein sequence ID" value="KHN77194.1"/>
    <property type="molecule type" value="Genomic_DNA"/>
</dbReference>
<keyword evidence="1" id="KW-0813">Transport</keyword>
<dbReference type="CDD" id="cd01040">
    <property type="entry name" value="Mb-like"/>
    <property type="match status" value="1"/>
</dbReference>
<dbReference type="InterPro" id="IPR044399">
    <property type="entry name" value="Mb-like_M"/>
</dbReference>